<keyword evidence="5 6" id="KW-0443">Lipid metabolism</keyword>
<dbReference type="InterPro" id="IPR000008">
    <property type="entry name" value="C2_dom"/>
</dbReference>
<evidence type="ECO:0000256" key="3">
    <source>
        <dbReference type="ARBA" id="ARBA00022490"/>
    </source>
</evidence>
<feature type="domain" description="PLA2c" evidence="10">
    <location>
        <begin position="196"/>
        <end position="934"/>
    </location>
</feature>
<keyword evidence="7" id="KW-0479">Metal-binding</keyword>
<gene>
    <name evidence="11" type="primary">PLA2G4A</name>
    <name evidence="11" type="ORF">GWK47_018001</name>
</gene>
<dbReference type="PROSITE" id="PS51210">
    <property type="entry name" value="PLA2C"/>
    <property type="match status" value="1"/>
</dbReference>
<name>A0A8J4XR85_CHIOP</name>
<dbReference type="Proteomes" id="UP000770661">
    <property type="component" value="Unassembled WGS sequence"/>
</dbReference>
<evidence type="ECO:0000259" key="10">
    <source>
        <dbReference type="PROSITE" id="PS51210"/>
    </source>
</evidence>
<dbReference type="OrthoDB" id="419768at2759"/>
<evidence type="ECO:0000256" key="2">
    <source>
        <dbReference type="ARBA" id="ARBA00013278"/>
    </source>
</evidence>
<evidence type="ECO:0000313" key="12">
    <source>
        <dbReference type="Proteomes" id="UP000770661"/>
    </source>
</evidence>
<dbReference type="SUPFAM" id="SSF52151">
    <property type="entry name" value="FabD/lysophospholipase-like"/>
    <property type="match status" value="2"/>
</dbReference>
<evidence type="ECO:0000256" key="4">
    <source>
        <dbReference type="ARBA" id="ARBA00022801"/>
    </source>
</evidence>
<dbReference type="GO" id="GO:0046475">
    <property type="term" value="P:glycerophospholipid catabolic process"/>
    <property type="evidence" value="ECO:0007669"/>
    <property type="project" value="TreeGrafter"/>
</dbReference>
<accession>A0A8J4XR85</accession>
<dbReference type="EMBL" id="JACEEZ010022236">
    <property type="protein sequence ID" value="KAG0712643.1"/>
    <property type="molecule type" value="Genomic_DNA"/>
</dbReference>
<organism evidence="11 12">
    <name type="scientific">Chionoecetes opilio</name>
    <name type="common">Atlantic snow crab</name>
    <name type="synonym">Cancer opilio</name>
    <dbReference type="NCBI Taxonomy" id="41210"/>
    <lineage>
        <taxon>Eukaryota</taxon>
        <taxon>Metazoa</taxon>
        <taxon>Ecdysozoa</taxon>
        <taxon>Arthropoda</taxon>
        <taxon>Crustacea</taxon>
        <taxon>Multicrustacea</taxon>
        <taxon>Malacostraca</taxon>
        <taxon>Eumalacostraca</taxon>
        <taxon>Eucarida</taxon>
        <taxon>Decapoda</taxon>
        <taxon>Pleocyemata</taxon>
        <taxon>Brachyura</taxon>
        <taxon>Eubrachyura</taxon>
        <taxon>Majoidea</taxon>
        <taxon>Majidae</taxon>
        <taxon>Chionoecetes</taxon>
    </lineage>
</organism>
<comment type="catalytic activity">
    <reaction evidence="7">
        <text>a 1,2-diacyl-sn-glycero-3-phosphocholine + H2O = a 1-acyl-sn-glycero-3-phosphocholine + a fatty acid + H(+)</text>
        <dbReference type="Rhea" id="RHEA:15801"/>
        <dbReference type="ChEBI" id="CHEBI:15377"/>
        <dbReference type="ChEBI" id="CHEBI:15378"/>
        <dbReference type="ChEBI" id="CHEBI:28868"/>
        <dbReference type="ChEBI" id="CHEBI:57643"/>
        <dbReference type="ChEBI" id="CHEBI:58168"/>
        <dbReference type="EC" id="3.1.1.4"/>
    </reaction>
</comment>
<comment type="caution">
    <text evidence="11">The sequence shown here is derived from an EMBL/GenBank/DDBJ whole genome shotgun (WGS) entry which is preliminary data.</text>
</comment>
<dbReference type="PANTHER" id="PTHR10728:SF40">
    <property type="entry name" value="PATATIN FAMILY PROTEIN"/>
    <property type="match status" value="1"/>
</dbReference>
<protein>
    <recommendedName>
        <fullName evidence="2 7">Phospholipase A2</fullName>
        <ecNumber evidence="2 7">3.1.1.4</ecNumber>
    </recommendedName>
</protein>
<keyword evidence="7" id="KW-0106">Calcium</keyword>
<dbReference type="AlphaFoldDB" id="A0A8J4XR85"/>
<reference evidence="11" key="1">
    <citation type="submission" date="2020-07" db="EMBL/GenBank/DDBJ databases">
        <title>The High-quality genome of the commercially important snow crab, Chionoecetes opilio.</title>
        <authorList>
            <person name="Jeong J.-H."/>
            <person name="Ryu S."/>
        </authorList>
    </citation>
    <scope>NUCLEOTIDE SEQUENCE</scope>
    <source>
        <strain evidence="11">MADBK_172401_WGS</strain>
        <tissue evidence="11">Digestive gland</tissue>
    </source>
</reference>
<keyword evidence="6 7" id="KW-0442">Lipid degradation</keyword>
<keyword evidence="3 7" id="KW-0963">Cytoplasm</keyword>
<comment type="domain">
    <text evidence="7">The N-terminal C2 domain associates with lipid membranes upon calcium binding.</text>
</comment>
<dbReference type="GO" id="GO:0005829">
    <property type="term" value="C:cytosol"/>
    <property type="evidence" value="ECO:0007669"/>
    <property type="project" value="TreeGrafter"/>
</dbReference>
<evidence type="ECO:0000256" key="1">
    <source>
        <dbReference type="ARBA" id="ARBA00004496"/>
    </source>
</evidence>
<comment type="subcellular location">
    <subcellularLocation>
        <location evidence="1">Cytoplasm</location>
    </subcellularLocation>
</comment>
<keyword evidence="12" id="KW-1185">Reference proteome</keyword>
<dbReference type="PANTHER" id="PTHR10728">
    <property type="entry name" value="CYTOSOLIC PHOSPHOLIPASE A2"/>
    <property type="match status" value="1"/>
</dbReference>
<dbReference type="GO" id="GO:0005509">
    <property type="term" value="F:calcium ion binding"/>
    <property type="evidence" value="ECO:0007669"/>
    <property type="project" value="TreeGrafter"/>
</dbReference>
<dbReference type="Pfam" id="PF01735">
    <property type="entry name" value="PLA2_B"/>
    <property type="match status" value="2"/>
</dbReference>
<keyword evidence="4 6" id="KW-0378">Hydrolase</keyword>
<feature type="compositionally biased region" description="Basic and acidic residues" evidence="8">
    <location>
        <begin position="447"/>
        <end position="462"/>
    </location>
</feature>
<evidence type="ECO:0000313" key="11">
    <source>
        <dbReference type="EMBL" id="KAG0712643.1"/>
    </source>
</evidence>
<dbReference type="Gene3D" id="3.40.1090.10">
    <property type="entry name" value="Cytosolic phospholipase A2 catalytic domain"/>
    <property type="match status" value="2"/>
</dbReference>
<feature type="region of interest" description="Disordered" evidence="8">
    <location>
        <begin position="966"/>
        <end position="999"/>
    </location>
</feature>
<dbReference type="SUPFAM" id="SSF49562">
    <property type="entry name" value="C2 domain (Calcium/lipid-binding domain, CaLB)"/>
    <property type="match status" value="1"/>
</dbReference>
<evidence type="ECO:0000256" key="5">
    <source>
        <dbReference type="ARBA" id="ARBA00023098"/>
    </source>
</evidence>
<dbReference type="SMART" id="SM00239">
    <property type="entry name" value="C2"/>
    <property type="match status" value="1"/>
</dbReference>
<dbReference type="GO" id="GO:0047498">
    <property type="term" value="F:calcium-dependent phospholipase A2 activity"/>
    <property type="evidence" value="ECO:0007669"/>
    <property type="project" value="TreeGrafter"/>
</dbReference>
<dbReference type="PROSITE" id="PS50004">
    <property type="entry name" value="C2"/>
    <property type="match status" value="1"/>
</dbReference>
<dbReference type="Gene3D" id="2.60.40.150">
    <property type="entry name" value="C2 domain"/>
    <property type="match status" value="1"/>
</dbReference>
<feature type="region of interest" description="Disordered" evidence="8">
    <location>
        <begin position="447"/>
        <end position="649"/>
    </location>
</feature>
<evidence type="ECO:0000259" key="9">
    <source>
        <dbReference type="PROSITE" id="PS50004"/>
    </source>
</evidence>
<dbReference type="InterPro" id="IPR016035">
    <property type="entry name" value="Acyl_Trfase/lysoPLipase"/>
</dbReference>
<evidence type="ECO:0000256" key="8">
    <source>
        <dbReference type="SAM" id="MobiDB-lite"/>
    </source>
</evidence>
<dbReference type="GO" id="GO:0005544">
    <property type="term" value="F:calcium-dependent phospholipid binding"/>
    <property type="evidence" value="ECO:0007669"/>
    <property type="project" value="TreeGrafter"/>
</dbReference>
<feature type="domain" description="C2" evidence="9">
    <location>
        <begin position="60"/>
        <end position="182"/>
    </location>
</feature>
<feature type="compositionally biased region" description="Basic and acidic residues" evidence="8">
    <location>
        <begin position="573"/>
        <end position="595"/>
    </location>
</feature>
<evidence type="ECO:0000256" key="6">
    <source>
        <dbReference type="PROSITE-ProRule" id="PRU00555"/>
    </source>
</evidence>
<dbReference type="InterPro" id="IPR002642">
    <property type="entry name" value="LysoPLipase_cat_dom"/>
</dbReference>
<proteinExistence type="predicted"/>
<sequence length="999" mass="113561">MVVTEGVTTKIMHRYHSKPPNLRLDAFPPHIMRRRTTSSMWDSKLTRQGTSMGQFAFSYQPHTDHDGSGLVEHEACLDLEITIQKGESISKGSTFQDFMDTPDPYVVLRIPGSSNSSKRTSHVDNCTNPIWDESFHFYLDPAKEYDLNMVLMDANYTVDETLGEQTFSISLLTLNVPQEVTFNYANDSKVHTILTLRKNKTPDLRFSLALCQDEKDFLQIRRRRVLDAMKNLLGPKAPENEKQVPIIGVLGSGGGFRAMTCLSAAIKALQENGILDCTTYISGLSGSSWYISTLYAHQQFPNVTHSQLQKELKDSVTKDWKWKLLNSPAYVTSMVAKYKQGQPVSFTDFFGHLLGDNKYKRLTETQPILKQGMIPMPLYTCLHAKKKVSCRSFSEWVEFSPFEIGIAKYGTFMKTADFGSNAFTILIKRLVMEGGKKDIVQIMRDAQKEENLDDSRDKDTHSSAESSDSEDEDHIEGQDDESESEEGDDLRLTTSNDLRNSTQETIPEEGRLSPPLRKVSDIPKGSFSDQSHEEKKITTSQSFDCLSSGDKEGKGKEGRHRPRKQSAFSFELPGRKTSKDSKDKNNKPDNRKFSTESDPGMTTEYQRLQHPRLHRQGAMKASRTTRGDALPKVSSPGQDRWANRRKTLRRSRVEKKAGLWDGLKQSIMTGTNILNSRAGRAGEVLNPFRGLSLRQSFPISPFATDTMGIEEDQEDNVDSEMDIGASCRYKPLDNRAKKLFIVDSGLAFNSPYPLLLRPQRAVDIYLSFDFSQRPTDKSQPFKELLLAEKWATQNKVPFPPIQKQVEEYEGQEVREVYVFKHPTDQFCPVILHFPLVNTTFRQFKAPGVPRETEEEKKFANFPLFDDPANPFSSMNFMYEDLQFDRLTKLVEFNTLLCLDTIKQELEECVEKKKQYIPKITLKDLVNTVKRISSNPLSDKGNSDLKLRISDKGNRVSMISMKNELQRMSSAFSEPEVNEESDDSEYSDAHESLPNETTTL</sequence>
<dbReference type="SMART" id="SM00022">
    <property type="entry name" value="PLAc"/>
    <property type="match status" value="1"/>
</dbReference>
<evidence type="ECO:0000256" key="7">
    <source>
        <dbReference type="RuleBase" id="RU362102"/>
    </source>
</evidence>
<feature type="compositionally biased region" description="Acidic residues" evidence="8">
    <location>
        <begin position="467"/>
        <end position="488"/>
    </location>
</feature>
<dbReference type="EC" id="3.1.1.4" evidence="2 7"/>
<feature type="compositionally biased region" description="Acidic residues" evidence="8">
    <location>
        <begin position="975"/>
        <end position="985"/>
    </location>
</feature>
<dbReference type="InterPro" id="IPR035892">
    <property type="entry name" value="C2_domain_sf"/>
</dbReference>
<dbReference type="Pfam" id="PF00168">
    <property type="entry name" value="C2"/>
    <property type="match status" value="1"/>
</dbReference>
<feature type="compositionally biased region" description="Polar residues" evidence="8">
    <location>
        <begin position="492"/>
        <end position="505"/>
    </location>
</feature>